<keyword evidence="3" id="KW-0804">Transcription</keyword>
<dbReference type="Pfam" id="PF09339">
    <property type="entry name" value="HTH_IclR"/>
    <property type="match status" value="1"/>
</dbReference>
<dbReference type="InterPro" id="IPR005471">
    <property type="entry name" value="Tscrpt_reg_IclR_N"/>
</dbReference>
<dbReference type="Pfam" id="PF01614">
    <property type="entry name" value="IclR_C"/>
    <property type="match status" value="1"/>
</dbReference>
<comment type="caution">
    <text evidence="6">The sequence shown here is derived from an EMBL/GenBank/DDBJ whole genome shotgun (WGS) entry which is preliminary data.</text>
</comment>
<dbReference type="Gene3D" id="1.10.10.10">
    <property type="entry name" value="Winged helix-like DNA-binding domain superfamily/Winged helix DNA-binding domain"/>
    <property type="match status" value="1"/>
</dbReference>
<name>A0A9J6PG16_9PROT</name>
<reference evidence="6" key="1">
    <citation type="submission" date="2022-06" db="EMBL/GenBank/DDBJ databases">
        <title>Isolation and Genomics of Futiania mangrovii gen. nov., sp. nov., a Rare and Metabolically-versatile member in the Class Alphaproteobacteria.</title>
        <authorList>
            <person name="Liu L."/>
            <person name="Huang W.-C."/>
            <person name="Pan J."/>
            <person name="Li J."/>
            <person name="Huang Y."/>
            <person name="Du H."/>
            <person name="Liu Y."/>
            <person name="Li M."/>
        </authorList>
    </citation>
    <scope>NUCLEOTIDE SEQUENCE</scope>
    <source>
        <strain evidence="6">FT118</strain>
    </source>
</reference>
<dbReference type="InterPro" id="IPR014757">
    <property type="entry name" value="Tscrpt_reg_IclR_C"/>
</dbReference>
<evidence type="ECO:0000259" key="4">
    <source>
        <dbReference type="PROSITE" id="PS51077"/>
    </source>
</evidence>
<feature type="domain" description="HTH iclR-type" evidence="4">
    <location>
        <begin position="14"/>
        <end position="74"/>
    </location>
</feature>
<dbReference type="InterPro" id="IPR029016">
    <property type="entry name" value="GAF-like_dom_sf"/>
</dbReference>
<keyword evidence="1" id="KW-0805">Transcription regulation</keyword>
<dbReference type="Gene3D" id="3.30.450.40">
    <property type="match status" value="1"/>
</dbReference>
<keyword evidence="7" id="KW-1185">Reference proteome</keyword>
<sequence>MPTHSDTTGRRDGPAALARTFDILRALADEPQGLTLTEIAARTGTAKSTLSSVLRGLADLGLLERRAGLYGLGVEAYALASTIVAGRALRRIARPYLERLVDRCGETTLLAVLTTGRQHFTYIDSIESPKSIRYSVPVGATRPLYPTACGRLFLAYAPERDLDRYLEDERLSARTDRTIVEREQLRDRLREIRATGVSVTMGDYDMDVGGFAAPVFGADGAVEAAIVVAAPLARAEREPAFFVRAVTQEAAELSRVMGYREALAAAHTNAHAAG</sequence>
<proteinExistence type="predicted"/>
<evidence type="ECO:0000313" key="6">
    <source>
        <dbReference type="EMBL" id="MCP1336768.1"/>
    </source>
</evidence>
<organism evidence="6 7">
    <name type="scientific">Futiania mangrovi</name>
    <dbReference type="NCBI Taxonomy" id="2959716"/>
    <lineage>
        <taxon>Bacteria</taxon>
        <taxon>Pseudomonadati</taxon>
        <taxon>Pseudomonadota</taxon>
        <taxon>Alphaproteobacteria</taxon>
        <taxon>Futianiales</taxon>
        <taxon>Futianiaceae</taxon>
        <taxon>Futiania</taxon>
    </lineage>
</organism>
<dbReference type="PANTHER" id="PTHR30136:SF24">
    <property type="entry name" value="HTH-TYPE TRANSCRIPTIONAL REPRESSOR ALLR"/>
    <property type="match status" value="1"/>
</dbReference>
<dbReference type="InterPro" id="IPR036390">
    <property type="entry name" value="WH_DNA-bd_sf"/>
</dbReference>
<dbReference type="InterPro" id="IPR011991">
    <property type="entry name" value="ArsR-like_HTH"/>
</dbReference>
<dbReference type="SMART" id="SM00346">
    <property type="entry name" value="HTH_ICLR"/>
    <property type="match status" value="1"/>
</dbReference>
<keyword evidence="2" id="KW-0238">DNA-binding</keyword>
<dbReference type="SUPFAM" id="SSF46785">
    <property type="entry name" value="Winged helix' DNA-binding domain"/>
    <property type="match status" value="1"/>
</dbReference>
<dbReference type="GO" id="GO:0045892">
    <property type="term" value="P:negative regulation of DNA-templated transcription"/>
    <property type="evidence" value="ECO:0007669"/>
    <property type="project" value="TreeGrafter"/>
</dbReference>
<evidence type="ECO:0000256" key="3">
    <source>
        <dbReference type="ARBA" id="ARBA00023163"/>
    </source>
</evidence>
<evidence type="ECO:0000313" key="7">
    <source>
        <dbReference type="Proteomes" id="UP001055804"/>
    </source>
</evidence>
<dbReference type="PROSITE" id="PS51078">
    <property type="entry name" value="ICLR_ED"/>
    <property type="match status" value="1"/>
</dbReference>
<feature type="domain" description="IclR-ED" evidence="5">
    <location>
        <begin position="75"/>
        <end position="259"/>
    </location>
</feature>
<dbReference type="SUPFAM" id="SSF55781">
    <property type="entry name" value="GAF domain-like"/>
    <property type="match status" value="1"/>
</dbReference>
<dbReference type="PROSITE" id="PS51077">
    <property type="entry name" value="HTH_ICLR"/>
    <property type="match status" value="1"/>
</dbReference>
<dbReference type="GO" id="GO:0003677">
    <property type="term" value="F:DNA binding"/>
    <property type="evidence" value="ECO:0007669"/>
    <property type="project" value="UniProtKB-KW"/>
</dbReference>
<dbReference type="InterPro" id="IPR036388">
    <property type="entry name" value="WH-like_DNA-bd_sf"/>
</dbReference>
<gene>
    <name evidence="6" type="ORF">NJQ99_10145</name>
</gene>
<dbReference type="RefSeq" id="WP_269332714.1">
    <property type="nucleotide sequence ID" value="NZ_JAMZFT010000002.1"/>
</dbReference>
<dbReference type="EMBL" id="JAMZFT010000002">
    <property type="protein sequence ID" value="MCP1336768.1"/>
    <property type="molecule type" value="Genomic_DNA"/>
</dbReference>
<evidence type="ECO:0000259" key="5">
    <source>
        <dbReference type="PROSITE" id="PS51078"/>
    </source>
</evidence>
<dbReference type="InterPro" id="IPR050707">
    <property type="entry name" value="HTH_MetabolicPath_Reg"/>
</dbReference>
<accession>A0A9J6PG16</accession>
<dbReference type="GO" id="GO:0003700">
    <property type="term" value="F:DNA-binding transcription factor activity"/>
    <property type="evidence" value="ECO:0007669"/>
    <property type="project" value="TreeGrafter"/>
</dbReference>
<dbReference type="PANTHER" id="PTHR30136">
    <property type="entry name" value="HELIX-TURN-HELIX TRANSCRIPTIONAL REGULATOR, ICLR FAMILY"/>
    <property type="match status" value="1"/>
</dbReference>
<dbReference type="AlphaFoldDB" id="A0A9J6PG16"/>
<dbReference type="CDD" id="cd00090">
    <property type="entry name" value="HTH_ARSR"/>
    <property type="match status" value="1"/>
</dbReference>
<dbReference type="Proteomes" id="UP001055804">
    <property type="component" value="Unassembled WGS sequence"/>
</dbReference>
<evidence type="ECO:0000256" key="2">
    <source>
        <dbReference type="ARBA" id="ARBA00023125"/>
    </source>
</evidence>
<evidence type="ECO:0000256" key="1">
    <source>
        <dbReference type="ARBA" id="ARBA00023015"/>
    </source>
</evidence>
<protein>
    <submittedName>
        <fullName evidence="6">IclR family transcriptional regulator</fullName>
    </submittedName>
</protein>